<keyword evidence="1" id="KW-0479">Metal-binding</keyword>
<evidence type="ECO:0000259" key="6">
    <source>
        <dbReference type="Pfam" id="PF16543"/>
    </source>
</evidence>
<dbReference type="InterPro" id="IPR032378">
    <property type="entry name" value="ZC3H15/TMA46_C"/>
</dbReference>
<dbReference type="Pfam" id="PF16543">
    <property type="entry name" value="DFRP_C"/>
    <property type="match status" value="1"/>
</dbReference>
<sequence length="339" mass="39950">MPKQGGAKKKAKEEAKQKKVAEKKNRPKIDPTFGLKNKKGKKNREFVQNSVHNMTADEKRRQQERQVRTCLVSFFFLNQKSFNKKKEAKELQDEAEYALEDLFRTVDGGSLAPSSKSQRKPKKDKEQEADQKDEKEEKPLTLESIDPYSDDFEELLDKLVQKKKTKQNKNKQENEENKNKIKKIITKIYHDYMETCTNRTDLTPCTKENFQKWYTAWTEEREREREIKTRKKLQKLGKKGLTGRELFSIDPNSFKDDEEAEIEYIFEKEEEKKLREQQEQQPSLDKINEEGTLDNKHESKISETEADTNDSANKDQEPAQNGEEPQVKVDEELFMEDIN</sequence>
<feature type="compositionally biased region" description="Basic and acidic residues" evidence="5">
    <location>
        <begin position="55"/>
        <end position="64"/>
    </location>
</feature>
<keyword evidence="8" id="KW-1185">Reference proteome</keyword>
<dbReference type="PANTHER" id="PTHR12681:SF0">
    <property type="entry name" value="ZINC FINGER CCCH DOMAIN-CONTAINING PROTEIN 15"/>
    <property type="match status" value="1"/>
</dbReference>
<dbReference type="AlphaFoldDB" id="X6NZU2"/>
<dbReference type="Proteomes" id="UP000023152">
    <property type="component" value="Unassembled WGS sequence"/>
</dbReference>
<dbReference type="GO" id="GO:0003729">
    <property type="term" value="F:mRNA binding"/>
    <property type="evidence" value="ECO:0007669"/>
    <property type="project" value="TreeGrafter"/>
</dbReference>
<evidence type="ECO:0000256" key="1">
    <source>
        <dbReference type="ARBA" id="ARBA00022723"/>
    </source>
</evidence>
<feature type="compositionally biased region" description="Basic and acidic residues" evidence="5">
    <location>
        <begin position="123"/>
        <end position="140"/>
    </location>
</feature>
<evidence type="ECO:0000256" key="2">
    <source>
        <dbReference type="ARBA" id="ARBA00022771"/>
    </source>
</evidence>
<evidence type="ECO:0000313" key="8">
    <source>
        <dbReference type="Proteomes" id="UP000023152"/>
    </source>
</evidence>
<keyword evidence="3" id="KW-0862">Zinc</keyword>
<keyword evidence="4" id="KW-0175">Coiled coil</keyword>
<name>X6NZU2_RETFI</name>
<comment type="caution">
    <text evidence="7">The sequence shown here is derived from an EMBL/GenBank/DDBJ whole genome shotgun (WGS) entry which is preliminary data.</text>
</comment>
<gene>
    <name evidence="7" type="ORF">RFI_05625</name>
</gene>
<evidence type="ECO:0000313" key="7">
    <source>
        <dbReference type="EMBL" id="ETO31496.1"/>
    </source>
</evidence>
<feature type="compositionally biased region" description="Basic and acidic residues" evidence="5">
    <location>
        <begin position="11"/>
        <end position="29"/>
    </location>
</feature>
<dbReference type="PANTHER" id="PTHR12681">
    <property type="entry name" value="ZINC FINGER-CONTAINING PROTEIN P48ZNF"/>
    <property type="match status" value="1"/>
</dbReference>
<accession>X6NZU2</accession>
<dbReference type="GO" id="GO:0002181">
    <property type="term" value="P:cytoplasmic translation"/>
    <property type="evidence" value="ECO:0007669"/>
    <property type="project" value="TreeGrafter"/>
</dbReference>
<dbReference type="GO" id="GO:0005829">
    <property type="term" value="C:cytosol"/>
    <property type="evidence" value="ECO:0007669"/>
    <property type="project" value="TreeGrafter"/>
</dbReference>
<protein>
    <recommendedName>
        <fullName evidence="6">ZC3H15/TMA46 family C-terminal domain-containing protein</fullName>
    </recommendedName>
</protein>
<evidence type="ECO:0000256" key="4">
    <source>
        <dbReference type="SAM" id="Coils"/>
    </source>
</evidence>
<evidence type="ECO:0000256" key="3">
    <source>
        <dbReference type="ARBA" id="ARBA00022833"/>
    </source>
</evidence>
<dbReference type="EMBL" id="ASPP01004890">
    <property type="protein sequence ID" value="ETO31496.1"/>
    <property type="molecule type" value="Genomic_DNA"/>
</dbReference>
<feature type="region of interest" description="Disordered" evidence="5">
    <location>
        <begin position="1"/>
        <end position="64"/>
    </location>
</feature>
<feature type="region of interest" description="Disordered" evidence="5">
    <location>
        <begin position="270"/>
        <end position="339"/>
    </location>
</feature>
<feature type="domain" description="ZC3H15/TMA46 family C-terminal" evidence="6">
    <location>
        <begin position="201"/>
        <end position="264"/>
    </location>
</feature>
<feature type="compositionally biased region" description="Basic and acidic residues" evidence="5">
    <location>
        <begin position="286"/>
        <end position="303"/>
    </location>
</feature>
<evidence type="ECO:0000256" key="5">
    <source>
        <dbReference type="SAM" id="MobiDB-lite"/>
    </source>
</evidence>
<proteinExistence type="predicted"/>
<keyword evidence="2" id="KW-0863">Zinc-finger</keyword>
<feature type="compositionally biased region" description="Basic residues" evidence="5">
    <location>
        <begin position="1"/>
        <end position="10"/>
    </location>
</feature>
<organism evidence="7 8">
    <name type="scientific">Reticulomyxa filosa</name>
    <dbReference type="NCBI Taxonomy" id="46433"/>
    <lineage>
        <taxon>Eukaryota</taxon>
        <taxon>Sar</taxon>
        <taxon>Rhizaria</taxon>
        <taxon>Retaria</taxon>
        <taxon>Foraminifera</taxon>
        <taxon>Monothalamids</taxon>
        <taxon>Reticulomyxidae</taxon>
        <taxon>Reticulomyxa</taxon>
    </lineage>
</organism>
<feature type="coiled-coil region" evidence="4">
    <location>
        <begin position="149"/>
        <end position="183"/>
    </location>
</feature>
<dbReference type="GO" id="GO:0008270">
    <property type="term" value="F:zinc ion binding"/>
    <property type="evidence" value="ECO:0007669"/>
    <property type="project" value="UniProtKB-KW"/>
</dbReference>
<feature type="region of interest" description="Disordered" evidence="5">
    <location>
        <begin position="107"/>
        <end position="149"/>
    </location>
</feature>
<reference evidence="7 8" key="1">
    <citation type="journal article" date="2013" name="Curr. Biol.">
        <title>The Genome of the Foraminiferan Reticulomyxa filosa.</title>
        <authorList>
            <person name="Glockner G."/>
            <person name="Hulsmann N."/>
            <person name="Schleicher M."/>
            <person name="Noegel A.A."/>
            <person name="Eichinger L."/>
            <person name="Gallinger C."/>
            <person name="Pawlowski J."/>
            <person name="Sierra R."/>
            <person name="Euteneuer U."/>
            <person name="Pillet L."/>
            <person name="Moustafa A."/>
            <person name="Platzer M."/>
            <person name="Groth M."/>
            <person name="Szafranski K."/>
            <person name="Schliwa M."/>
        </authorList>
    </citation>
    <scope>NUCLEOTIDE SEQUENCE [LARGE SCALE GENOMIC DNA]</scope>
</reference>